<keyword evidence="1" id="KW-1133">Transmembrane helix</keyword>
<dbReference type="OrthoDB" id="396512at2"/>
<name>A0A511V6L2_9BACL</name>
<organism evidence="3 4">
    <name type="scientific">Aneurinibacillus danicus</name>
    <dbReference type="NCBI Taxonomy" id="267746"/>
    <lineage>
        <taxon>Bacteria</taxon>
        <taxon>Bacillati</taxon>
        <taxon>Bacillota</taxon>
        <taxon>Bacilli</taxon>
        <taxon>Bacillales</taxon>
        <taxon>Paenibacillaceae</taxon>
        <taxon>Aneurinibacillus group</taxon>
        <taxon>Aneurinibacillus</taxon>
    </lineage>
</organism>
<comment type="caution">
    <text evidence="3">The sequence shown here is derived from an EMBL/GenBank/DDBJ whole genome shotgun (WGS) entry which is preliminary data.</text>
</comment>
<dbReference type="InterPro" id="IPR050834">
    <property type="entry name" value="Glycosyltransf_2"/>
</dbReference>
<keyword evidence="4" id="KW-1185">Reference proteome</keyword>
<dbReference type="SUPFAM" id="SSF53448">
    <property type="entry name" value="Nucleotide-diphospho-sugar transferases"/>
    <property type="match status" value="1"/>
</dbReference>
<dbReference type="InterPro" id="IPR029044">
    <property type="entry name" value="Nucleotide-diphossugar_trans"/>
</dbReference>
<keyword evidence="1" id="KW-0472">Membrane</keyword>
<dbReference type="InterPro" id="IPR001173">
    <property type="entry name" value="Glyco_trans_2-like"/>
</dbReference>
<feature type="transmembrane region" description="Helical" evidence="1">
    <location>
        <begin position="332"/>
        <end position="354"/>
    </location>
</feature>
<dbReference type="AlphaFoldDB" id="A0A511V6L2"/>
<evidence type="ECO:0000313" key="3">
    <source>
        <dbReference type="EMBL" id="GEN33548.1"/>
    </source>
</evidence>
<feature type="transmembrane region" description="Helical" evidence="1">
    <location>
        <begin position="360"/>
        <end position="384"/>
    </location>
</feature>
<evidence type="ECO:0000256" key="1">
    <source>
        <dbReference type="SAM" id="Phobius"/>
    </source>
</evidence>
<gene>
    <name evidence="3" type="ORF">ADA01nite_10080</name>
</gene>
<accession>A0A511V6L2</accession>
<feature type="domain" description="Glycosyltransferase 2-like" evidence="2">
    <location>
        <begin position="97"/>
        <end position="258"/>
    </location>
</feature>
<dbReference type="PANTHER" id="PTHR43685:SF14">
    <property type="entry name" value="GLYCOSYLTRANSFERASE 2-LIKE DOMAIN-CONTAINING PROTEIN"/>
    <property type="match status" value="1"/>
</dbReference>
<feature type="transmembrane region" description="Helical" evidence="1">
    <location>
        <begin position="426"/>
        <end position="449"/>
    </location>
</feature>
<dbReference type="EMBL" id="BJXX01000047">
    <property type="protein sequence ID" value="GEN33548.1"/>
    <property type="molecule type" value="Genomic_DNA"/>
</dbReference>
<dbReference type="Pfam" id="PF00535">
    <property type="entry name" value="Glycos_transf_2"/>
    <property type="match status" value="1"/>
</dbReference>
<sequence length="501" mass="57749">MKYSWSYRLHTGMNLMKDERGGVLLSDHPLGVIRINDTAYRLLYDCANSLTLDEIIEKYPGIEKGKIVQFLDSFAKRGILSRIYTGDSIEEYTPFVSIVIPVRNRPADIRRCIESVLCCHYPRDRFEIIVIDDFSTDNETKEAIKEYDVRLIEMEQNVGQSCCRNIGVREAKGEVIAFTDSDCVVSHNWLRLLTQPFVDENIAIVGGGVDSYSSKKALDRYEEVRSPLHMGERGGEIGPGKLIPYIPTCNVFIRRSAFLQVGGFKEEMRVGEDVDLIWRVLQQGNKGWYIPEGRILHRHRNRMSEFIVRRAQYAASEALLEKNFSFNRKKMFISSWNMINGSILLSGIFLYNFLNYHNSIHSFLTIFTFCLVLLLCSFVCEMLVKKSRIKALGFTLPADKIARSLWRSHLAFAGHFTAVLSRYYSLFLLALSIIFPLMFVFWAVVYVLSAYFEYVTKKPELSFPVFILIYIVEMLAYQCGVLRGCCKERNLTPLFHQITII</sequence>
<evidence type="ECO:0000259" key="2">
    <source>
        <dbReference type="Pfam" id="PF00535"/>
    </source>
</evidence>
<evidence type="ECO:0000313" key="4">
    <source>
        <dbReference type="Proteomes" id="UP000321157"/>
    </source>
</evidence>
<proteinExistence type="predicted"/>
<dbReference type="GO" id="GO:0016740">
    <property type="term" value="F:transferase activity"/>
    <property type="evidence" value="ECO:0007669"/>
    <property type="project" value="UniProtKB-KW"/>
</dbReference>
<dbReference type="NCBIfam" id="TIGR03965">
    <property type="entry name" value="mycofact_glyco"/>
    <property type="match status" value="1"/>
</dbReference>
<dbReference type="Proteomes" id="UP000321157">
    <property type="component" value="Unassembled WGS sequence"/>
</dbReference>
<dbReference type="Gene3D" id="3.90.550.10">
    <property type="entry name" value="Spore Coat Polysaccharide Biosynthesis Protein SpsA, Chain A"/>
    <property type="match status" value="1"/>
</dbReference>
<protein>
    <submittedName>
        <fullName evidence="3">Mycofactocin system glycosyltransferase</fullName>
    </submittedName>
</protein>
<reference evidence="3 4" key="1">
    <citation type="submission" date="2019-07" db="EMBL/GenBank/DDBJ databases">
        <title>Whole genome shotgun sequence of Aneurinibacillus danicus NBRC 102444.</title>
        <authorList>
            <person name="Hosoyama A."/>
            <person name="Uohara A."/>
            <person name="Ohji S."/>
            <person name="Ichikawa N."/>
        </authorList>
    </citation>
    <scope>NUCLEOTIDE SEQUENCE [LARGE SCALE GENOMIC DNA]</scope>
    <source>
        <strain evidence="3 4">NBRC 102444</strain>
    </source>
</reference>
<dbReference type="PANTHER" id="PTHR43685">
    <property type="entry name" value="GLYCOSYLTRANSFERASE"/>
    <property type="match status" value="1"/>
</dbReference>
<feature type="transmembrane region" description="Helical" evidence="1">
    <location>
        <begin position="461"/>
        <end position="482"/>
    </location>
</feature>
<keyword evidence="3" id="KW-0808">Transferase</keyword>
<keyword evidence="1" id="KW-0812">Transmembrane</keyword>
<dbReference type="InterPro" id="IPR023981">
    <property type="entry name" value="MftF"/>
</dbReference>
<dbReference type="RefSeq" id="WP_146808879.1">
    <property type="nucleotide sequence ID" value="NZ_BJXX01000047.1"/>
</dbReference>